<name>A0A317EIJ4_9PROT</name>
<dbReference type="EMBL" id="QGLE01000001">
    <property type="protein sequence ID" value="PWR25890.1"/>
    <property type="molecule type" value="Genomic_DNA"/>
</dbReference>
<dbReference type="InterPro" id="IPR018654">
    <property type="entry name" value="YjhX_toxin"/>
</dbReference>
<dbReference type="Pfam" id="PF09857">
    <property type="entry name" value="YjhX_toxin"/>
    <property type="match status" value="1"/>
</dbReference>
<accession>A0A317EIJ4</accession>
<reference evidence="1 2" key="1">
    <citation type="submission" date="2018-05" db="EMBL/GenBank/DDBJ databases">
        <title>Zavarzinia sp. HR-AS.</title>
        <authorList>
            <person name="Lee Y."/>
            <person name="Jeon C.O."/>
        </authorList>
    </citation>
    <scope>NUCLEOTIDE SEQUENCE [LARGE SCALE GENOMIC DNA]</scope>
    <source>
        <strain evidence="1 2">HR-AS</strain>
    </source>
</reference>
<keyword evidence="2" id="KW-1185">Reference proteome</keyword>
<comment type="caution">
    <text evidence="1">The sequence shown here is derived from an EMBL/GenBank/DDBJ whole genome shotgun (WGS) entry which is preliminary data.</text>
</comment>
<gene>
    <name evidence="1" type="ORF">DKG74_02765</name>
</gene>
<proteinExistence type="predicted"/>
<dbReference type="Proteomes" id="UP000245461">
    <property type="component" value="Unassembled WGS sequence"/>
</dbReference>
<protein>
    <submittedName>
        <fullName evidence="1">Uncharacterized protein</fullName>
    </submittedName>
</protein>
<organism evidence="1 2">
    <name type="scientific">Zavarzinia aquatilis</name>
    <dbReference type="NCBI Taxonomy" id="2211142"/>
    <lineage>
        <taxon>Bacteria</taxon>
        <taxon>Pseudomonadati</taxon>
        <taxon>Pseudomonadota</taxon>
        <taxon>Alphaproteobacteria</taxon>
        <taxon>Rhodospirillales</taxon>
        <taxon>Zavarziniaceae</taxon>
        <taxon>Zavarzinia</taxon>
    </lineage>
</organism>
<dbReference type="OrthoDB" id="7204880at2"/>
<evidence type="ECO:0000313" key="1">
    <source>
        <dbReference type="EMBL" id="PWR25890.1"/>
    </source>
</evidence>
<sequence length="87" mass="9726">MNISRHEQRALHVLALGGCILHERGDGRLITSVTCVTREGMILAGFDLGLFNRLRRKRLIESRAGSPYRLSKRGRVSVRAQLDNQGA</sequence>
<dbReference type="RefSeq" id="WP_109902327.1">
    <property type="nucleotide sequence ID" value="NZ_QGLE01000001.1"/>
</dbReference>
<evidence type="ECO:0000313" key="2">
    <source>
        <dbReference type="Proteomes" id="UP000245461"/>
    </source>
</evidence>
<dbReference type="AlphaFoldDB" id="A0A317EIJ4"/>
<dbReference type="NCBIfam" id="NF010240">
    <property type="entry name" value="PRK13687.1"/>
    <property type="match status" value="1"/>
</dbReference>